<dbReference type="AlphaFoldDB" id="A0A1H9V9D5"/>
<sequence length="434" mass="48532">MGALSRTWNWHQFKFNTPQRLTEERESRDEEIKIRRRILLTLPIQDPSDRERLIDAAQSAAIGVFLPAWMRQRHDRFSIIGAGAVSAGSATLLLWLLNGQIISNPFMDLQPTKSSGLPILEQAEIALTLMATGTLWASRRAALSILRDRLHGNPESEKSRFDFLLISWVSVIGFTLIGLPWVAFSGSNNYREWPTGWQVLSGGSFLIGVALRRWTNAFRQLLDRYARAEYEKTTDQVVWRLHYLSWILHARRPHHLKPHILRQIRTLMDESARTIEMNPVPIRTAHWRERTLRRQIRCDHARIAAALRGLSGEIAKAHSIEQYDRVCASVLAGAISAAHGKWDELLANTPEVTPTSRFARSLRRAAPSCTLIAAALTIPVLPGVGPASDGIRVLLLATAVFAALPATDATRDILKGALDKALIKGSDVEAAKNN</sequence>
<evidence type="ECO:0000313" key="2">
    <source>
        <dbReference type="EMBL" id="SES18024.1"/>
    </source>
</evidence>
<keyword evidence="1" id="KW-1133">Transmembrane helix</keyword>
<evidence type="ECO:0000313" key="3">
    <source>
        <dbReference type="Proteomes" id="UP000182841"/>
    </source>
</evidence>
<dbReference type="OrthoDB" id="9946763at2"/>
<dbReference type="EMBL" id="FOGO01000011">
    <property type="protein sequence ID" value="SES18024.1"/>
    <property type="molecule type" value="Genomic_DNA"/>
</dbReference>
<evidence type="ECO:0000256" key="1">
    <source>
        <dbReference type="SAM" id="Phobius"/>
    </source>
</evidence>
<protein>
    <submittedName>
        <fullName evidence="2">Uncharacterized protein</fullName>
    </submittedName>
</protein>
<keyword evidence="1" id="KW-0472">Membrane</keyword>
<feature type="transmembrane region" description="Helical" evidence="1">
    <location>
        <begin position="163"/>
        <end position="184"/>
    </location>
</feature>
<accession>A0A1H9V9D5</accession>
<gene>
    <name evidence="2" type="ORF">SAMN05421870_1117</name>
</gene>
<dbReference type="RefSeq" id="WP_143081874.1">
    <property type="nucleotide sequence ID" value="NZ_FOGO01000011.1"/>
</dbReference>
<keyword evidence="1" id="KW-0812">Transmembrane</keyword>
<reference evidence="3" key="1">
    <citation type="submission" date="2016-10" db="EMBL/GenBank/DDBJ databases">
        <authorList>
            <person name="Varghese N."/>
            <person name="Submissions S."/>
        </authorList>
    </citation>
    <scope>NUCLEOTIDE SEQUENCE [LARGE SCALE GENOMIC DNA]</scope>
    <source>
        <strain evidence="3">CGMCC 4.6825</strain>
    </source>
</reference>
<organism evidence="2 3">
    <name type="scientific">Streptomyces qinglanensis</name>
    <dbReference type="NCBI Taxonomy" id="943816"/>
    <lineage>
        <taxon>Bacteria</taxon>
        <taxon>Bacillati</taxon>
        <taxon>Actinomycetota</taxon>
        <taxon>Actinomycetes</taxon>
        <taxon>Kitasatosporales</taxon>
        <taxon>Streptomycetaceae</taxon>
        <taxon>Streptomyces</taxon>
    </lineage>
</organism>
<proteinExistence type="predicted"/>
<feature type="transmembrane region" description="Helical" evidence="1">
    <location>
        <begin position="196"/>
        <end position="214"/>
    </location>
</feature>
<feature type="transmembrane region" description="Helical" evidence="1">
    <location>
        <begin position="77"/>
        <end position="97"/>
    </location>
</feature>
<keyword evidence="3" id="KW-1185">Reference proteome</keyword>
<dbReference type="Proteomes" id="UP000182841">
    <property type="component" value="Unassembled WGS sequence"/>
</dbReference>
<name>A0A1H9V9D5_9ACTN</name>